<reference evidence="2" key="1">
    <citation type="submission" date="2021-02" db="EMBL/GenBank/DDBJ databases">
        <title>Draft genome sequence of Microbispora sp. RL4-1S isolated from rice leaves in Thailand.</title>
        <authorList>
            <person name="Muangham S."/>
            <person name="Duangmal K."/>
        </authorList>
    </citation>
    <scope>NUCLEOTIDE SEQUENCE</scope>
    <source>
        <strain evidence="2">RL4-1S</strain>
    </source>
</reference>
<protein>
    <submittedName>
        <fullName evidence="2">Uncharacterized protein</fullName>
    </submittedName>
</protein>
<feature type="region of interest" description="Disordered" evidence="1">
    <location>
        <begin position="48"/>
        <end position="68"/>
    </location>
</feature>
<dbReference type="AlphaFoldDB" id="A0A941ARN2"/>
<evidence type="ECO:0000256" key="1">
    <source>
        <dbReference type="SAM" id="MobiDB-lite"/>
    </source>
</evidence>
<keyword evidence="3" id="KW-1185">Reference proteome</keyword>
<sequence>MSLNTPAPFLTVAYGTPIAIGFLPRDPNEQNGRLLTLGWQAKLGTSFLPYDPEDEEIGPYAPSPNPST</sequence>
<evidence type="ECO:0000313" key="2">
    <source>
        <dbReference type="EMBL" id="MBP2706379.1"/>
    </source>
</evidence>
<gene>
    <name evidence="2" type="ORF">JOL79_21450</name>
</gene>
<comment type="caution">
    <text evidence="2">The sequence shown here is derived from an EMBL/GenBank/DDBJ whole genome shotgun (WGS) entry which is preliminary data.</text>
</comment>
<dbReference type="EMBL" id="JAFCNB010000012">
    <property type="protein sequence ID" value="MBP2706379.1"/>
    <property type="molecule type" value="Genomic_DNA"/>
</dbReference>
<name>A0A941ARN2_9ACTN</name>
<dbReference type="RefSeq" id="WP_210157664.1">
    <property type="nucleotide sequence ID" value="NZ_JAFCNB010000012.1"/>
</dbReference>
<organism evidence="2 3">
    <name type="scientific">Microbispora oryzae</name>
    <dbReference type="NCBI Taxonomy" id="2806554"/>
    <lineage>
        <taxon>Bacteria</taxon>
        <taxon>Bacillati</taxon>
        <taxon>Actinomycetota</taxon>
        <taxon>Actinomycetes</taxon>
        <taxon>Streptosporangiales</taxon>
        <taxon>Streptosporangiaceae</taxon>
        <taxon>Microbispora</taxon>
    </lineage>
</organism>
<proteinExistence type="predicted"/>
<accession>A0A941ARN2</accession>
<dbReference type="Proteomes" id="UP000674234">
    <property type="component" value="Unassembled WGS sequence"/>
</dbReference>
<evidence type="ECO:0000313" key="3">
    <source>
        <dbReference type="Proteomes" id="UP000674234"/>
    </source>
</evidence>